<proteinExistence type="predicted"/>
<dbReference type="PANTHER" id="PTHR30204">
    <property type="entry name" value="REDOX-CYCLING DRUG-SENSING TRANSCRIPTIONAL ACTIVATOR SOXR"/>
    <property type="match status" value="1"/>
</dbReference>
<feature type="domain" description="HTH merR-type" evidence="3">
    <location>
        <begin position="9"/>
        <end position="76"/>
    </location>
</feature>
<dbReference type="STRING" id="356660.SAMN05444336_103365"/>
<gene>
    <name evidence="4" type="ORF">SAMN05444336_103365</name>
</gene>
<dbReference type="InterPro" id="IPR000551">
    <property type="entry name" value="MerR-type_HTH_dom"/>
</dbReference>
<feature type="coiled-coil region" evidence="2">
    <location>
        <begin position="84"/>
        <end position="118"/>
    </location>
</feature>
<dbReference type="SMART" id="SM00422">
    <property type="entry name" value="HTH_MERR"/>
    <property type="match status" value="1"/>
</dbReference>
<organism evidence="4 5">
    <name type="scientific">Albimonas donghaensis</name>
    <dbReference type="NCBI Taxonomy" id="356660"/>
    <lineage>
        <taxon>Bacteria</taxon>
        <taxon>Pseudomonadati</taxon>
        <taxon>Pseudomonadota</taxon>
        <taxon>Alphaproteobacteria</taxon>
        <taxon>Rhodobacterales</taxon>
        <taxon>Paracoccaceae</taxon>
        <taxon>Albimonas</taxon>
    </lineage>
</organism>
<dbReference type="InterPro" id="IPR009061">
    <property type="entry name" value="DNA-bd_dom_put_sf"/>
</dbReference>
<keyword evidence="1 4" id="KW-0238">DNA-binding</keyword>
<dbReference type="SUPFAM" id="SSF46955">
    <property type="entry name" value="Putative DNA-binding domain"/>
    <property type="match status" value="1"/>
</dbReference>
<evidence type="ECO:0000256" key="2">
    <source>
        <dbReference type="SAM" id="Coils"/>
    </source>
</evidence>
<protein>
    <submittedName>
        <fullName evidence="4">DNA-binding transcriptional regulator, MerR family</fullName>
    </submittedName>
</protein>
<dbReference type="Pfam" id="PF13411">
    <property type="entry name" value="MerR_1"/>
    <property type="match status" value="1"/>
</dbReference>
<dbReference type="CDD" id="cd04776">
    <property type="entry name" value="HTH_GnyR"/>
    <property type="match status" value="1"/>
</dbReference>
<sequence>MNDTETETYTTISEMCAEFDVTPRTLRFYEYKELLQPRREGQKRLFTKRDKARLKLILRGKRFGFSLDEIRELLDLYYVGDQQATQLARTYERALLRMKAMREQRAELDVAIDDLQRNLDMVSQMLEQRGVKAAAE</sequence>
<evidence type="ECO:0000313" key="4">
    <source>
        <dbReference type="EMBL" id="SDX12259.1"/>
    </source>
</evidence>
<reference evidence="4 5" key="1">
    <citation type="submission" date="2016-10" db="EMBL/GenBank/DDBJ databases">
        <authorList>
            <person name="de Groot N.N."/>
        </authorList>
    </citation>
    <scope>NUCLEOTIDE SEQUENCE [LARGE SCALE GENOMIC DNA]</scope>
    <source>
        <strain evidence="4 5">DSM 17890</strain>
    </source>
</reference>
<keyword evidence="2" id="KW-0175">Coiled coil</keyword>
<dbReference type="PANTHER" id="PTHR30204:SF58">
    <property type="entry name" value="HTH-TYPE TRANSCRIPTIONAL REGULATOR YFMP"/>
    <property type="match status" value="1"/>
</dbReference>
<dbReference type="PROSITE" id="PS50937">
    <property type="entry name" value="HTH_MERR_2"/>
    <property type="match status" value="1"/>
</dbReference>
<evidence type="ECO:0000313" key="5">
    <source>
        <dbReference type="Proteomes" id="UP000199118"/>
    </source>
</evidence>
<dbReference type="AlphaFoldDB" id="A0A1H2Z656"/>
<name>A0A1H2Z656_9RHOB</name>
<accession>A0A1H2Z656</accession>
<dbReference type="GO" id="GO:0003677">
    <property type="term" value="F:DNA binding"/>
    <property type="evidence" value="ECO:0007669"/>
    <property type="project" value="UniProtKB-KW"/>
</dbReference>
<evidence type="ECO:0000259" key="3">
    <source>
        <dbReference type="PROSITE" id="PS50937"/>
    </source>
</evidence>
<dbReference type="Gene3D" id="1.10.1660.10">
    <property type="match status" value="1"/>
</dbReference>
<evidence type="ECO:0000256" key="1">
    <source>
        <dbReference type="ARBA" id="ARBA00023125"/>
    </source>
</evidence>
<dbReference type="GO" id="GO:0003700">
    <property type="term" value="F:DNA-binding transcription factor activity"/>
    <property type="evidence" value="ECO:0007669"/>
    <property type="project" value="InterPro"/>
</dbReference>
<keyword evidence="5" id="KW-1185">Reference proteome</keyword>
<dbReference type="EMBL" id="FNMZ01000003">
    <property type="protein sequence ID" value="SDX12259.1"/>
    <property type="molecule type" value="Genomic_DNA"/>
</dbReference>
<dbReference type="Proteomes" id="UP000199118">
    <property type="component" value="Unassembled WGS sequence"/>
</dbReference>
<dbReference type="InterPro" id="IPR047057">
    <property type="entry name" value="MerR_fam"/>
</dbReference>